<feature type="region of interest" description="Disordered" evidence="1">
    <location>
        <begin position="484"/>
        <end position="537"/>
    </location>
</feature>
<dbReference type="Proteomes" id="UP000054166">
    <property type="component" value="Unassembled WGS sequence"/>
</dbReference>
<protein>
    <submittedName>
        <fullName evidence="2">Uncharacterized protein</fullName>
    </submittedName>
</protein>
<dbReference type="AlphaFoldDB" id="A0A0C3G2V6"/>
<feature type="region of interest" description="Disordered" evidence="1">
    <location>
        <begin position="363"/>
        <end position="409"/>
    </location>
</feature>
<name>A0A0C3G2V6_PILCF</name>
<sequence>MSSRTLLESRVGRFTSPPPPAATDTYSHHTQLKVTGVRIDTDNVALWRQSLKPTRATVLPDDDGRLPRPSALNSIANKNIINPSKPIINAPTPMQSRRKQRYTRAEEALAKSLKQRKPSPTAQQLQIRALEQVTALLRLHAQEAQERATKLRGVLAQSRNGGVGGKGKGEGTPPLDPEVIRAMQRERWMEEKRKGVVDCEAEAVREQIVSLSQFGGKSNNRVVLPSQGTTAVGVVVMDEETKRRANNLAKFFELSPTRKPISSRKKSLSSLTSSSSSSSSSYDRAPRRVTMNDAPPMLLRTSIASSFTPYTQSNHARSISLDGGKVGNRSSTASSTRYLGNASLAAVAEDTTGDTNIPVSPIPPTPTLTHALPPSTPTTSSSLPTLPTPPPPKPNFPHRTPTLPTGTAGTATIYTPILRSKADILASMGKQVEDGVEVPRYALDLIGDLDYIPEGISVLCAGAGAGGGVGGGGEREREVVSRNRYFKAGLPNPRSLIRKSSPTTPTPTSTPTTTPTKKQRPRPQSHPHPPNNPLLSNLFSISESSQTTAIPIPIPIPLASHDSTMSLPIPFIRDGDGDGVRNRHSVSSAAATATGALRTSTSTTSSSFEIVHPIPHVPHAQNGSPTKPARQRFSFLGRK</sequence>
<feature type="compositionally biased region" description="Low complexity" evidence="1">
    <location>
        <begin position="397"/>
        <end position="409"/>
    </location>
</feature>
<organism evidence="2 3">
    <name type="scientific">Piloderma croceum (strain F 1598)</name>
    <dbReference type="NCBI Taxonomy" id="765440"/>
    <lineage>
        <taxon>Eukaryota</taxon>
        <taxon>Fungi</taxon>
        <taxon>Dikarya</taxon>
        <taxon>Basidiomycota</taxon>
        <taxon>Agaricomycotina</taxon>
        <taxon>Agaricomycetes</taxon>
        <taxon>Agaricomycetidae</taxon>
        <taxon>Atheliales</taxon>
        <taxon>Atheliaceae</taxon>
        <taxon>Piloderma</taxon>
    </lineage>
</organism>
<dbReference type="HOGENOM" id="CLU_428340_0_0_1"/>
<feature type="compositionally biased region" description="Low complexity" evidence="1">
    <location>
        <begin position="498"/>
        <end position="516"/>
    </location>
</feature>
<feature type="compositionally biased region" description="Pro residues" evidence="1">
    <location>
        <begin position="386"/>
        <end position="395"/>
    </location>
</feature>
<feature type="region of interest" description="Disordered" evidence="1">
    <location>
        <begin position="262"/>
        <end position="294"/>
    </location>
</feature>
<reference evidence="2 3" key="1">
    <citation type="submission" date="2014-04" db="EMBL/GenBank/DDBJ databases">
        <authorList>
            <consortium name="DOE Joint Genome Institute"/>
            <person name="Kuo A."/>
            <person name="Tarkka M."/>
            <person name="Buscot F."/>
            <person name="Kohler A."/>
            <person name="Nagy L.G."/>
            <person name="Floudas D."/>
            <person name="Copeland A."/>
            <person name="Barry K.W."/>
            <person name="Cichocki N."/>
            <person name="Veneault-Fourrey C."/>
            <person name="LaButti K."/>
            <person name="Lindquist E.A."/>
            <person name="Lipzen A."/>
            <person name="Lundell T."/>
            <person name="Morin E."/>
            <person name="Murat C."/>
            <person name="Sun H."/>
            <person name="Tunlid A."/>
            <person name="Henrissat B."/>
            <person name="Grigoriev I.V."/>
            <person name="Hibbett D.S."/>
            <person name="Martin F."/>
            <person name="Nordberg H.P."/>
            <person name="Cantor M.N."/>
            <person name="Hua S.X."/>
        </authorList>
    </citation>
    <scope>NUCLEOTIDE SEQUENCE [LARGE SCALE GENOMIC DNA]</scope>
    <source>
        <strain evidence="2 3">F 1598</strain>
    </source>
</reference>
<proteinExistence type="predicted"/>
<accession>A0A0C3G2V6</accession>
<dbReference type="EMBL" id="KN832986">
    <property type="protein sequence ID" value="KIM84986.1"/>
    <property type="molecule type" value="Genomic_DNA"/>
</dbReference>
<evidence type="ECO:0000256" key="1">
    <source>
        <dbReference type="SAM" id="MobiDB-lite"/>
    </source>
</evidence>
<evidence type="ECO:0000313" key="2">
    <source>
        <dbReference type="EMBL" id="KIM84986.1"/>
    </source>
</evidence>
<feature type="region of interest" description="Disordered" evidence="1">
    <location>
        <begin position="315"/>
        <end position="334"/>
    </location>
</feature>
<keyword evidence="3" id="KW-1185">Reference proteome</keyword>
<feature type="region of interest" description="Disordered" evidence="1">
    <location>
        <begin position="616"/>
        <end position="639"/>
    </location>
</feature>
<feature type="compositionally biased region" description="Low complexity" evidence="1">
    <location>
        <begin position="367"/>
        <end position="385"/>
    </location>
</feature>
<feature type="compositionally biased region" description="Low complexity" evidence="1">
    <location>
        <begin position="268"/>
        <end position="281"/>
    </location>
</feature>
<reference evidence="3" key="2">
    <citation type="submission" date="2015-01" db="EMBL/GenBank/DDBJ databases">
        <title>Evolutionary Origins and Diversification of the Mycorrhizal Mutualists.</title>
        <authorList>
            <consortium name="DOE Joint Genome Institute"/>
            <consortium name="Mycorrhizal Genomics Consortium"/>
            <person name="Kohler A."/>
            <person name="Kuo A."/>
            <person name="Nagy L.G."/>
            <person name="Floudas D."/>
            <person name="Copeland A."/>
            <person name="Barry K.W."/>
            <person name="Cichocki N."/>
            <person name="Veneault-Fourrey C."/>
            <person name="LaButti K."/>
            <person name="Lindquist E.A."/>
            <person name="Lipzen A."/>
            <person name="Lundell T."/>
            <person name="Morin E."/>
            <person name="Murat C."/>
            <person name="Riley R."/>
            <person name="Ohm R."/>
            <person name="Sun H."/>
            <person name="Tunlid A."/>
            <person name="Henrissat B."/>
            <person name="Grigoriev I.V."/>
            <person name="Hibbett D.S."/>
            <person name="Martin F."/>
        </authorList>
    </citation>
    <scope>NUCLEOTIDE SEQUENCE [LARGE SCALE GENOMIC DNA]</scope>
    <source>
        <strain evidence="3">F 1598</strain>
    </source>
</reference>
<dbReference type="InParanoid" id="A0A0C3G2V6"/>
<gene>
    <name evidence="2" type="ORF">PILCRDRAFT_377797</name>
</gene>
<dbReference type="OrthoDB" id="3254613at2759"/>
<evidence type="ECO:0000313" key="3">
    <source>
        <dbReference type="Proteomes" id="UP000054166"/>
    </source>
</evidence>
<feature type="region of interest" description="Disordered" evidence="1">
    <location>
        <begin position="1"/>
        <end position="26"/>
    </location>
</feature>